<dbReference type="InterPro" id="IPR011701">
    <property type="entry name" value="MFS"/>
</dbReference>
<dbReference type="InterPro" id="IPR036259">
    <property type="entry name" value="MFS_trans_sf"/>
</dbReference>
<feature type="transmembrane region" description="Helical" evidence="4">
    <location>
        <begin position="637"/>
        <end position="662"/>
    </location>
</feature>
<feature type="region of interest" description="Disordered" evidence="3">
    <location>
        <begin position="407"/>
        <end position="429"/>
    </location>
</feature>
<dbReference type="Pfam" id="PF07690">
    <property type="entry name" value="MFS_1"/>
    <property type="match status" value="1"/>
</dbReference>
<protein>
    <submittedName>
        <fullName evidence="5">MFS general substrate transporter</fullName>
    </submittedName>
</protein>
<feature type="transmembrane region" description="Helical" evidence="4">
    <location>
        <begin position="674"/>
        <end position="697"/>
    </location>
</feature>
<evidence type="ECO:0000256" key="1">
    <source>
        <dbReference type="ARBA" id="ARBA00004141"/>
    </source>
</evidence>
<feature type="transmembrane region" description="Helical" evidence="4">
    <location>
        <begin position="564"/>
        <end position="584"/>
    </location>
</feature>
<feature type="transmembrane region" description="Helical" evidence="4">
    <location>
        <begin position="480"/>
        <end position="499"/>
    </location>
</feature>
<keyword evidence="4" id="KW-0812">Transmembrane</keyword>
<evidence type="ECO:0000256" key="3">
    <source>
        <dbReference type="SAM" id="MobiDB-lite"/>
    </source>
</evidence>
<dbReference type="PANTHER" id="PTHR11360:SF252">
    <property type="entry name" value="MAJOR FACILITATOR SUPERFAMILY (MFS) PROFILE DOMAIN-CONTAINING PROTEIN-RELATED"/>
    <property type="match status" value="1"/>
</dbReference>
<dbReference type="EMBL" id="KZ851859">
    <property type="protein sequence ID" value="RDK39902.1"/>
    <property type="molecule type" value="Genomic_DNA"/>
</dbReference>
<feature type="transmembrane region" description="Helical" evidence="4">
    <location>
        <begin position="590"/>
        <end position="616"/>
    </location>
</feature>
<organism evidence="5 6">
    <name type="scientific">Aspergillus phoenicis ATCC 13157</name>
    <dbReference type="NCBI Taxonomy" id="1353007"/>
    <lineage>
        <taxon>Eukaryota</taxon>
        <taxon>Fungi</taxon>
        <taxon>Dikarya</taxon>
        <taxon>Ascomycota</taxon>
        <taxon>Pezizomycotina</taxon>
        <taxon>Eurotiomycetes</taxon>
        <taxon>Eurotiomycetidae</taxon>
        <taxon>Eurotiales</taxon>
        <taxon>Aspergillaceae</taxon>
        <taxon>Aspergillus</taxon>
    </lineage>
</organism>
<dbReference type="InterPro" id="IPR050327">
    <property type="entry name" value="Proton-linked_MCT"/>
</dbReference>
<sequence length="835" mass="91500">MSSLRASRPNKELLVKMVRYLYLYMETLSCSVPLKHSFQDHRRTPKPPQSLTDFFVRSRTTNNSLSPPTMRFQTWPFLIAELVQFTAAANITVLGQGDLHQDTADSFLSCLNATGIHYRLYIDAGSTLVLPPGNRTLDTHGVDEFLLQCMMMACGTMDIAAEDTDEDNEEHMASVYASIVTYDWLVDRGARGLRAIGTRPAKILEDIFVRDEEETDVSSGLKNEFIHLRLQLTVKYRSNMHHSASTPARYTDLSSSGRNPNRILVAPYDIQFNPKTPMSNSRCSSARTVLRVYIHCLLMSAELAGSKRLLSILKTFLICLLFVYPALGIKTGSFYQFRKSRICRAETSQSTLFCRRLPAKGFATPGTGTPRFPDLDSNPNSTFAVAGNRKLGAEMGIQNEGLEAPNELSNEHDEHLQPPTEASSEAQPMPNGGLEGWLSVLAGFCVFVNSWGLISCYGAFQEFYQTVLLPDESPSTISWIGSIQATLIVMVGMVTGPLVDSGYLRPLIVSGSFLVVFGMMMLSLATEYYQVLLAQGFCVGIGGGITYIPAMVVISSHFTTKRPIAIGCASIGSSVGSVIFPILFRQVQPIINFAWSVRCIAFINLFLALITCAILCRRPGKKTRTRSLIELKALTHLPFMLLSLSMTCVMLAYYVPIFYIATYARSALNTPTSLSFYLVSITNGASAFGRTVPYFLASGGTRIKPIFILIAFVAAAAVAMFTWIATTNTAGFIVWACYWGFVSGVLVTAPTSIVAHKAFCPDSDFLGTRMGMMWGISSFGSLVGTPVAGALVNLETADFVRAQVFAGCLMVGAVVLQVWPVVCVVRVDRGVGKVQ</sequence>
<accession>A0A370PCI9</accession>
<feature type="transmembrane region" description="Helical" evidence="4">
    <location>
        <begin position="531"/>
        <end position="552"/>
    </location>
</feature>
<dbReference type="Gene3D" id="1.20.1250.20">
    <property type="entry name" value="MFS general substrate transporter like domains"/>
    <property type="match status" value="1"/>
</dbReference>
<keyword evidence="6" id="KW-1185">Reference proteome</keyword>
<keyword evidence="4" id="KW-0472">Membrane</keyword>
<comment type="subcellular location">
    <subcellularLocation>
        <location evidence="1">Membrane</location>
        <topology evidence="1">Multi-pass membrane protein</topology>
    </subcellularLocation>
</comment>
<gene>
    <name evidence="5" type="ORF">M752DRAFT_304320</name>
</gene>
<feature type="transmembrane region" description="Helical" evidence="4">
    <location>
        <begin position="732"/>
        <end position="759"/>
    </location>
</feature>
<proteinExistence type="inferred from homology"/>
<dbReference type="GO" id="GO:0016020">
    <property type="term" value="C:membrane"/>
    <property type="evidence" value="ECO:0007669"/>
    <property type="project" value="UniProtKB-SubCell"/>
</dbReference>
<dbReference type="PANTHER" id="PTHR11360">
    <property type="entry name" value="MONOCARBOXYLATE TRANSPORTER"/>
    <property type="match status" value="1"/>
</dbReference>
<evidence type="ECO:0000313" key="6">
    <source>
        <dbReference type="Proteomes" id="UP000254937"/>
    </source>
</evidence>
<evidence type="ECO:0000256" key="2">
    <source>
        <dbReference type="ARBA" id="ARBA00006727"/>
    </source>
</evidence>
<feature type="transmembrane region" description="Helical" evidence="4">
    <location>
        <begin position="437"/>
        <end position="460"/>
    </location>
</feature>
<dbReference type="SUPFAM" id="SSF103473">
    <property type="entry name" value="MFS general substrate transporter"/>
    <property type="match status" value="1"/>
</dbReference>
<name>A0A370PCI9_ASPPH</name>
<feature type="transmembrane region" description="Helical" evidence="4">
    <location>
        <begin position="771"/>
        <end position="792"/>
    </location>
</feature>
<feature type="transmembrane region" description="Helical" evidence="4">
    <location>
        <begin position="706"/>
        <end position="726"/>
    </location>
</feature>
<evidence type="ECO:0000313" key="5">
    <source>
        <dbReference type="EMBL" id="RDK39902.1"/>
    </source>
</evidence>
<dbReference type="CDD" id="cd17352">
    <property type="entry name" value="MFS_MCT_SLC16"/>
    <property type="match status" value="1"/>
</dbReference>
<dbReference type="AlphaFoldDB" id="A0A370PCI9"/>
<feature type="transmembrane region" description="Helical" evidence="4">
    <location>
        <begin position="309"/>
        <end position="329"/>
    </location>
</feature>
<dbReference type="GO" id="GO:0022857">
    <property type="term" value="F:transmembrane transporter activity"/>
    <property type="evidence" value="ECO:0007669"/>
    <property type="project" value="InterPro"/>
</dbReference>
<reference evidence="5 6" key="1">
    <citation type="submission" date="2018-07" db="EMBL/GenBank/DDBJ databases">
        <title>Section-level genome sequencing of Aspergillus section Nigri to investigate inter- and intra-species variation.</title>
        <authorList>
            <consortium name="DOE Joint Genome Institute"/>
            <person name="Vesth T.C."/>
            <person name="Nybo J.L."/>
            <person name="Theobald S."/>
            <person name="Frisvad J.C."/>
            <person name="Larsen T.O."/>
            <person name="Nielsen K.F."/>
            <person name="Hoof J.B."/>
            <person name="Brandl J."/>
            <person name="Salamov A."/>
            <person name="Riley R."/>
            <person name="Gladden J.M."/>
            <person name="Phatale P."/>
            <person name="Nielsen M.T."/>
            <person name="Lyhne E.K."/>
            <person name="Kogle M.E."/>
            <person name="Strasser K."/>
            <person name="McDonnell E."/>
            <person name="Barry K."/>
            <person name="Clum A."/>
            <person name="Chen C."/>
            <person name="Nolan M."/>
            <person name="Sandor L."/>
            <person name="Kuo A."/>
            <person name="Lipzen A."/>
            <person name="Hainaut M."/>
            <person name="Drula E."/>
            <person name="Tsang A."/>
            <person name="Magnuson J.K."/>
            <person name="Henrissat B."/>
            <person name="Wiebenga A."/>
            <person name="Simmons B.A."/>
            <person name="Makela M.R."/>
            <person name="De vries R.P."/>
            <person name="Grigoriev I.V."/>
            <person name="Mortensen U.H."/>
            <person name="Baker S.E."/>
            <person name="Andersen M.R."/>
        </authorList>
    </citation>
    <scope>NUCLEOTIDE SEQUENCE [LARGE SCALE GENOMIC DNA]</scope>
    <source>
        <strain evidence="5 6">ATCC 13157</strain>
    </source>
</reference>
<evidence type="ECO:0000256" key="4">
    <source>
        <dbReference type="SAM" id="Phobius"/>
    </source>
</evidence>
<feature type="transmembrane region" description="Helical" evidence="4">
    <location>
        <begin position="506"/>
        <end position="525"/>
    </location>
</feature>
<keyword evidence="4" id="KW-1133">Transmembrane helix</keyword>
<feature type="transmembrane region" description="Helical" evidence="4">
    <location>
        <begin position="804"/>
        <end position="825"/>
    </location>
</feature>
<dbReference type="Proteomes" id="UP000254937">
    <property type="component" value="Unassembled WGS sequence"/>
</dbReference>
<comment type="similarity">
    <text evidence="2">Belongs to the major facilitator superfamily. Monocarboxylate porter (TC 2.A.1.13) family.</text>
</comment>